<evidence type="ECO:0008006" key="3">
    <source>
        <dbReference type="Google" id="ProtNLM"/>
    </source>
</evidence>
<organism evidence="1 2">
    <name type="scientific">Candidatus Nitrosocosmicus oleophilus</name>
    <dbReference type="NCBI Taxonomy" id="1353260"/>
    <lineage>
        <taxon>Archaea</taxon>
        <taxon>Nitrososphaerota</taxon>
        <taxon>Nitrososphaeria</taxon>
        <taxon>Nitrososphaerales</taxon>
        <taxon>Nitrososphaeraceae</taxon>
        <taxon>Candidatus Nitrosocosmicus</taxon>
    </lineage>
</organism>
<dbReference type="Proteomes" id="UP000058925">
    <property type="component" value="Chromosome"/>
</dbReference>
<keyword evidence="2" id="KW-1185">Reference proteome</keyword>
<protein>
    <recommendedName>
        <fullName evidence="3">Hemerythrin-like domain-containing protein</fullName>
    </recommendedName>
</protein>
<dbReference type="KEGG" id="taa:NMY3_01323"/>
<dbReference type="OrthoDB" id="11540at2157"/>
<dbReference type="Gene3D" id="1.20.120.520">
    <property type="entry name" value="nmb1532 protein domain like"/>
    <property type="match status" value="1"/>
</dbReference>
<dbReference type="AlphaFoldDB" id="A0A654LWY9"/>
<accession>A0A654LWY9</accession>
<gene>
    <name evidence="1" type="ORF">NMY3_01323</name>
</gene>
<sequence length="153" mass="18139">MVYKINFNKSIPDMISRLKQEHIEFGLSLNNITRYNKESNITKAIEAIHEMSESIIKHAVEEEARLMRVIMHNAKEESADSIKIMQEHNWVVNFLKHTIPDIENNFYQQSKQDMQYRQKVQNEINEFATKLSNHFSEEEQIVFPLTLKADMQI</sequence>
<evidence type="ECO:0000313" key="1">
    <source>
        <dbReference type="EMBL" id="ALI35527.1"/>
    </source>
</evidence>
<reference evidence="2" key="1">
    <citation type="submission" date="2015-10" db="EMBL/GenBank/DDBJ databases">
        <title>Niche specialization of a soil ammonia-oxidizing archaeon, Candidatus Nitrosocosmicus oleophilus.</title>
        <authorList>
            <person name="Jung M.-Y."/>
            <person name="Rhee S.-K."/>
        </authorList>
    </citation>
    <scope>NUCLEOTIDE SEQUENCE [LARGE SCALE GENOMIC DNA]</scope>
    <source>
        <strain evidence="2">MY3</strain>
    </source>
</reference>
<dbReference type="RefSeq" id="WP_196817976.1">
    <property type="nucleotide sequence ID" value="NZ_CP012850.1"/>
</dbReference>
<evidence type="ECO:0000313" key="2">
    <source>
        <dbReference type="Proteomes" id="UP000058925"/>
    </source>
</evidence>
<name>A0A654LWY9_9ARCH</name>
<dbReference type="EMBL" id="CP012850">
    <property type="protein sequence ID" value="ALI35527.1"/>
    <property type="molecule type" value="Genomic_DNA"/>
</dbReference>
<proteinExistence type="predicted"/>
<dbReference type="GeneID" id="60421394"/>